<evidence type="ECO:0000256" key="5">
    <source>
        <dbReference type="ARBA" id="ARBA00022747"/>
    </source>
</evidence>
<dbReference type="RefSeq" id="WP_336824062.1">
    <property type="nucleotide sequence ID" value="NZ_JBHTLT010000039.1"/>
</dbReference>
<evidence type="ECO:0000256" key="3">
    <source>
        <dbReference type="ARBA" id="ARBA00022679"/>
    </source>
</evidence>
<dbReference type="PANTHER" id="PTHR13370:SF3">
    <property type="entry name" value="TRNA (GUANINE(10)-N2)-METHYLTRANSFERASE HOMOLOG"/>
    <property type="match status" value="1"/>
</dbReference>
<dbReference type="Gene3D" id="3.40.50.150">
    <property type="entry name" value="Vaccinia Virus protein VP39"/>
    <property type="match status" value="1"/>
</dbReference>
<dbReference type="Pfam" id="PF01555">
    <property type="entry name" value="N6_N4_Mtase"/>
    <property type="match status" value="1"/>
</dbReference>
<gene>
    <name evidence="10" type="ORF">ACFQ38_08385</name>
</gene>
<evidence type="ECO:0000313" key="11">
    <source>
        <dbReference type="Proteomes" id="UP001597231"/>
    </source>
</evidence>
<evidence type="ECO:0000256" key="6">
    <source>
        <dbReference type="ARBA" id="ARBA00023125"/>
    </source>
</evidence>
<accession>A0ABW3TYN4</accession>
<evidence type="ECO:0000256" key="8">
    <source>
        <dbReference type="RuleBase" id="RU362026"/>
    </source>
</evidence>
<proteinExistence type="inferred from homology"/>
<keyword evidence="2" id="KW-0489">Methyltransferase</keyword>
<organism evidence="10 11">
    <name type="scientific">Sporosarcina contaminans</name>
    <dbReference type="NCBI Taxonomy" id="633403"/>
    <lineage>
        <taxon>Bacteria</taxon>
        <taxon>Bacillati</taxon>
        <taxon>Bacillota</taxon>
        <taxon>Bacilli</taxon>
        <taxon>Bacillales</taxon>
        <taxon>Caryophanaceae</taxon>
        <taxon>Sporosarcina</taxon>
    </lineage>
</organism>
<protein>
    <recommendedName>
        <fullName evidence="8">Methyltransferase</fullName>
        <ecNumber evidence="8">2.1.1.-</ecNumber>
    </recommendedName>
</protein>
<evidence type="ECO:0000256" key="2">
    <source>
        <dbReference type="ARBA" id="ARBA00022603"/>
    </source>
</evidence>
<evidence type="ECO:0000256" key="4">
    <source>
        <dbReference type="ARBA" id="ARBA00022691"/>
    </source>
</evidence>
<keyword evidence="5" id="KW-0680">Restriction system</keyword>
<evidence type="ECO:0000259" key="9">
    <source>
        <dbReference type="Pfam" id="PF01555"/>
    </source>
</evidence>
<evidence type="ECO:0000256" key="7">
    <source>
        <dbReference type="ARBA" id="ARBA00049120"/>
    </source>
</evidence>
<keyword evidence="4" id="KW-0949">S-adenosyl-L-methionine</keyword>
<comment type="similarity">
    <text evidence="1">Belongs to the N(4)/N(6)-methyltransferase family. N(4) subfamily.</text>
</comment>
<dbReference type="SUPFAM" id="SSF53335">
    <property type="entry name" value="S-adenosyl-L-methionine-dependent methyltransferases"/>
    <property type="match status" value="1"/>
</dbReference>
<keyword evidence="3" id="KW-0808">Transferase</keyword>
<dbReference type="PANTHER" id="PTHR13370">
    <property type="entry name" value="RNA METHYLASE-RELATED"/>
    <property type="match status" value="1"/>
</dbReference>
<feature type="domain" description="DNA methylase N-4/N-6" evidence="9">
    <location>
        <begin position="24"/>
        <end position="263"/>
    </location>
</feature>
<comment type="catalytic activity">
    <reaction evidence="7">
        <text>a 2'-deoxycytidine in DNA + S-adenosyl-L-methionine = an N(4)-methyl-2'-deoxycytidine in DNA + S-adenosyl-L-homocysteine + H(+)</text>
        <dbReference type="Rhea" id="RHEA:16857"/>
        <dbReference type="Rhea" id="RHEA-COMP:11369"/>
        <dbReference type="Rhea" id="RHEA-COMP:13674"/>
        <dbReference type="ChEBI" id="CHEBI:15378"/>
        <dbReference type="ChEBI" id="CHEBI:57856"/>
        <dbReference type="ChEBI" id="CHEBI:59789"/>
        <dbReference type="ChEBI" id="CHEBI:85452"/>
        <dbReference type="ChEBI" id="CHEBI:137933"/>
        <dbReference type="EC" id="2.1.1.113"/>
    </reaction>
</comment>
<dbReference type="Proteomes" id="UP001597231">
    <property type="component" value="Unassembled WGS sequence"/>
</dbReference>
<reference evidence="11" key="1">
    <citation type="journal article" date="2019" name="Int. J. Syst. Evol. Microbiol.">
        <title>The Global Catalogue of Microorganisms (GCM) 10K type strain sequencing project: providing services to taxonomists for standard genome sequencing and annotation.</title>
        <authorList>
            <consortium name="The Broad Institute Genomics Platform"/>
            <consortium name="The Broad Institute Genome Sequencing Center for Infectious Disease"/>
            <person name="Wu L."/>
            <person name="Ma J."/>
        </authorList>
    </citation>
    <scope>NUCLEOTIDE SEQUENCE [LARGE SCALE GENOMIC DNA]</scope>
    <source>
        <strain evidence="11">CCUG 53915</strain>
    </source>
</reference>
<evidence type="ECO:0000313" key="10">
    <source>
        <dbReference type="EMBL" id="MFD1205119.1"/>
    </source>
</evidence>
<name>A0ABW3TYN4_9BACL</name>
<dbReference type="PROSITE" id="PS00093">
    <property type="entry name" value="N4_MTASE"/>
    <property type="match status" value="1"/>
</dbReference>
<dbReference type="InterPro" id="IPR002941">
    <property type="entry name" value="DNA_methylase_N4/N6"/>
</dbReference>
<dbReference type="EC" id="2.1.1.-" evidence="8"/>
<dbReference type="PRINTS" id="PR00508">
    <property type="entry name" value="S21N4MTFRASE"/>
</dbReference>
<sequence length="350" mass="40428">MKTTQHRLLNQNAKDLKGIPDQSVALVVTSPPYPMIEMWDELFIELRPEIKAHLDEGRSYKAFNLMHDVMNEIWEEVDRTVAPHGFVCINIGDATRTINGQFQMYSNHSKIIEKFVSMGYSVLPDIIWRKTTNAPNKFMGSGMLPSGAYVTYEHEYILIFRKGGKRVFKKDEIPNRQESAFFWEERNKWFSDLWEFQGKTQKFKNVVSTRERSAAYPFELAYRLINMYSTKGDYVLDPFVGTGTTMFAAMCAERNSFGVEIDPLLSKTVAENALLLKSDLNKIVTDRVERHAEFVIQEMAAGKDKWYDNDYLNVPVKTRQEVNIKLSLIDSIEQTEDGIIVKHVDLNPLQ</sequence>
<keyword evidence="11" id="KW-1185">Reference proteome</keyword>
<evidence type="ECO:0000256" key="1">
    <source>
        <dbReference type="ARBA" id="ARBA00010203"/>
    </source>
</evidence>
<dbReference type="InterPro" id="IPR017985">
    <property type="entry name" value="MeTrfase_CN4_CS"/>
</dbReference>
<dbReference type="EMBL" id="JBHTLT010000039">
    <property type="protein sequence ID" value="MFD1205119.1"/>
    <property type="molecule type" value="Genomic_DNA"/>
</dbReference>
<keyword evidence="6" id="KW-0238">DNA-binding</keyword>
<comment type="caution">
    <text evidence="10">The sequence shown here is derived from an EMBL/GenBank/DDBJ whole genome shotgun (WGS) entry which is preliminary data.</text>
</comment>
<dbReference type="InterPro" id="IPR001091">
    <property type="entry name" value="RM_Methyltransferase"/>
</dbReference>
<dbReference type="InterPro" id="IPR029063">
    <property type="entry name" value="SAM-dependent_MTases_sf"/>
</dbReference>